<dbReference type="InterPro" id="IPR003594">
    <property type="entry name" value="HATPase_dom"/>
</dbReference>
<dbReference type="EC" id="2.7.13.3" evidence="2"/>
<dbReference type="SUPFAM" id="SSF47384">
    <property type="entry name" value="Homodimeric domain of signal transducing histidine kinase"/>
    <property type="match status" value="1"/>
</dbReference>
<dbReference type="STRING" id="329726.AM1_3567"/>
<dbReference type="InterPro" id="IPR001789">
    <property type="entry name" value="Sig_transdc_resp-reg_receiver"/>
</dbReference>
<dbReference type="RefSeq" id="WP_012163952.1">
    <property type="nucleotide sequence ID" value="NC_009925.1"/>
</dbReference>
<keyword evidence="3 6" id="KW-0597">Phosphoprotein</keyword>
<dbReference type="AlphaFoldDB" id="B0C2A5"/>
<name>B0C2A5_ACAM1</name>
<keyword evidence="5" id="KW-0902">Two-component regulatory system</keyword>
<dbReference type="Pfam" id="PF02518">
    <property type="entry name" value="HATPase_c"/>
    <property type="match status" value="1"/>
</dbReference>
<evidence type="ECO:0000256" key="2">
    <source>
        <dbReference type="ARBA" id="ARBA00012438"/>
    </source>
</evidence>
<dbReference type="CDD" id="cd00075">
    <property type="entry name" value="HATPase"/>
    <property type="match status" value="1"/>
</dbReference>
<dbReference type="eggNOG" id="COG4191">
    <property type="taxonomic scope" value="Bacteria"/>
</dbReference>
<feature type="modified residue" description="4-aspartylphosphate" evidence="6">
    <location>
        <position position="62"/>
    </location>
</feature>
<feature type="coiled-coil region" evidence="7">
    <location>
        <begin position="130"/>
        <end position="157"/>
    </location>
</feature>
<dbReference type="EMBL" id="CP000828">
    <property type="protein sequence ID" value="ABW28557.1"/>
    <property type="molecule type" value="Genomic_DNA"/>
</dbReference>
<dbReference type="InterPro" id="IPR004358">
    <property type="entry name" value="Sig_transdc_His_kin-like_C"/>
</dbReference>
<dbReference type="SMART" id="SM00387">
    <property type="entry name" value="HATPase_c"/>
    <property type="match status" value="1"/>
</dbReference>
<feature type="domain" description="Histidine kinase" evidence="8">
    <location>
        <begin position="184"/>
        <end position="415"/>
    </location>
</feature>
<feature type="domain" description="Response regulatory" evidence="9">
    <location>
        <begin position="5"/>
        <end position="128"/>
    </location>
</feature>
<dbReference type="PROSITE" id="PS50110">
    <property type="entry name" value="RESPONSE_REGULATORY"/>
    <property type="match status" value="1"/>
</dbReference>
<dbReference type="InterPro" id="IPR011006">
    <property type="entry name" value="CheY-like_superfamily"/>
</dbReference>
<proteinExistence type="predicted"/>
<dbReference type="Gene3D" id="3.40.50.2300">
    <property type="match status" value="1"/>
</dbReference>
<keyword evidence="4 10" id="KW-0808">Transferase</keyword>
<gene>
    <name evidence="10" type="ordered locus">AM1_3567</name>
</gene>
<dbReference type="InterPro" id="IPR036890">
    <property type="entry name" value="HATPase_C_sf"/>
</dbReference>
<evidence type="ECO:0000259" key="9">
    <source>
        <dbReference type="PROSITE" id="PS50110"/>
    </source>
</evidence>
<dbReference type="Gene3D" id="3.30.565.10">
    <property type="entry name" value="Histidine kinase-like ATPase, C-terminal domain"/>
    <property type="match status" value="1"/>
</dbReference>
<dbReference type="PRINTS" id="PR00344">
    <property type="entry name" value="BCTRLSENSOR"/>
</dbReference>
<evidence type="ECO:0000256" key="6">
    <source>
        <dbReference type="PROSITE-ProRule" id="PRU00169"/>
    </source>
</evidence>
<evidence type="ECO:0000313" key="10">
    <source>
        <dbReference type="EMBL" id="ABW28557.1"/>
    </source>
</evidence>
<reference evidence="10 11" key="1">
    <citation type="journal article" date="2008" name="Proc. Natl. Acad. Sci. U.S.A.">
        <title>Niche adaptation and genome expansion in the chlorophyll d-producing cyanobacterium Acaryochloris marina.</title>
        <authorList>
            <person name="Swingley W.D."/>
            <person name="Chen M."/>
            <person name="Cheung P.C."/>
            <person name="Conrad A.L."/>
            <person name="Dejesa L.C."/>
            <person name="Hao J."/>
            <person name="Honchak B.M."/>
            <person name="Karbach L.E."/>
            <person name="Kurdoglu A."/>
            <person name="Lahiri S."/>
            <person name="Mastrian S.D."/>
            <person name="Miyashita H."/>
            <person name="Page L."/>
            <person name="Ramakrishna P."/>
            <person name="Satoh S."/>
            <person name="Sattley W.M."/>
            <person name="Shimada Y."/>
            <person name="Taylor H.L."/>
            <person name="Tomo T."/>
            <person name="Tsuchiya T."/>
            <person name="Wang Z.T."/>
            <person name="Raymond J."/>
            <person name="Mimuro M."/>
            <person name="Blankenship R.E."/>
            <person name="Touchman J.W."/>
        </authorList>
    </citation>
    <scope>NUCLEOTIDE SEQUENCE [LARGE SCALE GENOMIC DNA]</scope>
    <source>
        <strain evidence="11">MBIC 11017</strain>
    </source>
</reference>
<dbReference type="InterPro" id="IPR036097">
    <property type="entry name" value="HisK_dim/P_sf"/>
</dbReference>
<sequence length="424" mass="46623">MPKPIIVCVDDEIAVLDSLRRELSEVFEDTCEIETAMGGKDAIALVHDLIEDECDLSVIIADYLMPDIKGDAVLQQVHQLSPQTLTIMLTGQANVDGISNAINTAQLYHYIAKPWQPEALQLTVREALNRYQLSKKIKDYQQTLERKVEERTQELSETLHTLQTTQSELIQAEKMAALGQLVAGVAHEINTPVGNALLAASVLNNETSSLTQAFEQGALKRSALVGYLQTAQESSDLILQNLHGAAALIQNFKQVAVDQTSHEQREFQIIPYIESVLTNLEPKLKRTRHTVTVSGDAALKTTSYPGALSQVVTNFVMNSLMHAYQPGEAGQLKFEVTQQQDRIILEYTDDGCGIPAEHQPKIYEPFFTTGRDRGGSGLGLHIVHNLVTQSLGGTLSCQSEVSVGTQFMLQLPLTLRKGEAHARG</sequence>
<dbReference type="SMART" id="SM00448">
    <property type="entry name" value="REC"/>
    <property type="match status" value="1"/>
</dbReference>
<dbReference type="KEGG" id="amr:AM1_3567"/>
<evidence type="ECO:0000256" key="3">
    <source>
        <dbReference type="ARBA" id="ARBA00022553"/>
    </source>
</evidence>
<dbReference type="Gene3D" id="1.10.287.130">
    <property type="match status" value="1"/>
</dbReference>
<keyword evidence="11" id="KW-1185">Reference proteome</keyword>
<organism evidence="10 11">
    <name type="scientific">Acaryochloris marina (strain MBIC 11017)</name>
    <dbReference type="NCBI Taxonomy" id="329726"/>
    <lineage>
        <taxon>Bacteria</taxon>
        <taxon>Bacillati</taxon>
        <taxon>Cyanobacteriota</taxon>
        <taxon>Cyanophyceae</taxon>
        <taxon>Acaryochloridales</taxon>
        <taxon>Acaryochloridaceae</taxon>
        <taxon>Acaryochloris</taxon>
    </lineage>
</organism>
<dbReference type="HOGENOM" id="CLU_000445_114_72_3"/>
<dbReference type="GO" id="GO:0000155">
    <property type="term" value="F:phosphorelay sensor kinase activity"/>
    <property type="evidence" value="ECO:0007669"/>
    <property type="project" value="InterPro"/>
</dbReference>
<dbReference type="CDD" id="cd00082">
    <property type="entry name" value="HisKA"/>
    <property type="match status" value="1"/>
</dbReference>
<evidence type="ECO:0000256" key="5">
    <source>
        <dbReference type="ARBA" id="ARBA00023012"/>
    </source>
</evidence>
<dbReference type="OrthoDB" id="438185at2"/>
<evidence type="ECO:0000313" key="11">
    <source>
        <dbReference type="Proteomes" id="UP000000268"/>
    </source>
</evidence>
<protein>
    <recommendedName>
        <fullName evidence="2">histidine kinase</fullName>
        <ecNumber evidence="2">2.7.13.3</ecNumber>
    </recommendedName>
</protein>
<dbReference type="SUPFAM" id="SSF52172">
    <property type="entry name" value="CheY-like"/>
    <property type="match status" value="1"/>
</dbReference>
<dbReference type="InterPro" id="IPR005467">
    <property type="entry name" value="His_kinase_dom"/>
</dbReference>
<comment type="catalytic activity">
    <reaction evidence="1">
        <text>ATP + protein L-histidine = ADP + protein N-phospho-L-histidine.</text>
        <dbReference type="EC" id="2.7.13.3"/>
    </reaction>
</comment>
<keyword evidence="4 10" id="KW-0418">Kinase</keyword>
<dbReference type="Pfam" id="PF00072">
    <property type="entry name" value="Response_reg"/>
    <property type="match status" value="1"/>
</dbReference>
<evidence type="ECO:0000256" key="7">
    <source>
        <dbReference type="SAM" id="Coils"/>
    </source>
</evidence>
<evidence type="ECO:0000256" key="4">
    <source>
        <dbReference type="ARBA" id="ARBA00022777"/>
    </source>
</evidence>
<dbReference type="PANTHER" id="PTHR43065">
    <property type="entry name" value="SENSOR HISTIDINE KINASE"/>
    <property type="match status" value="1"/>
</dbReference>
<dbReference type="InterPro" id="IPR003661">
    <property type="entry name" value="HisK_dim/P_dom"/>
</dbReference>
<evidence type="ECO:0000259" key="8">
    <source>
        <dbReference type="PROSITE" id="PS50109"/>
    </source>
</evidence>
<accession>B0C2A5</accession>
<keyword evidence="7" id="KW-0175">Coiled coil</keyword>
<dbReference type="PROSITE" id="PS50109">
    <property type="entry name" value="HIS_KIN"/>
    <property type="match status" value="1"/>
</dbReference>
<dbReference type="SUPFAM" id="SSF55874">
    <property type="entry name" value="ATPase domain of HSP90 chaperone/DNA topoisomerase II/histidine kinase"/>
    <property type="match status" value="1"/>
</dbReference>
<dbReference type="Proteomes" id="UP000000268">
    <property type="component" value="Chromosome"/>
</dbReference>
<evidence type="ECO:0000256" key="1">
    <source>
        <dbReference type="ARBA" id="ARBA00000085"/>
    </source>
</evidence>